<dbReference type="EMBL" id="CP025066">
    <property type="protein sequence ID" value="AUX08361.1"/>
    <property type="molecule type" value="Genomic_DNA"/>
</dbReference>
<keyword evidence="2" id="KW-0378">Hydrolase</keyword>
<accession>A0A343TGY9</accession>
<dbReference type="RefSeq" id="WP_161945906.1">
    <property type="nucleotide sequence ID" value="NZ_CP025066.1"/>
</dbReference>
<gene>
    <name evidence="2" type="primary">pcaD2</name>
    <name evidence="2" type="ORF">AArcSl_0712</name>
</gene>
<organism evidence="2 3">
    <name type="scientific">Halalkaliarchaeum desulfuricum</name>
    <dbReference type="NCBI Taxonomy" id="2055893"/>
    <lineage>
        <taxon>Archaea</taxon>
        <taxon>Methanobacteriati</taxon>
        <taxon>Methanobacteriota</taxon>
        <taxon>Stenosarchaea group</taxon>
        <taxon>Halobacteria</taxon>
        <taxon>Halobacteriales</taxon>
        <taxon>Haloferacaceae</taxon>
        <taxon>Halalkaliarchaeum</taxon>
    </lineage>
</organism>
<dbReference type="PRINTS" id="PR00111">
    <property type="entry name" value="ABHYDROLASE"/>
</dbReference>
<evidence type="ECO:0000313" key="3">
    <source>
        <dbReference type="Proteomes" id="UP000263012"/>
    </source>
</evidence>
<proteinExistence type="predicted"/>
<dbReference type="SUPFAM" id="SSF53474">
    <property type="entry name" value="alpha/beta-Hydrolases"/>
    <property type="match status" value="1"/>
</dbReference>
<evidence type="ECO:0000259" key="1">
    <source>
        <dbReference type="Pfam" id="PF12697"/>
    </source>
</evidence>
<dbReference type="InterPro" id="IPR029058">
    <property type="entry name" value="AB_hydrolase_fold"/>
</dbReference>
<dbReference type="AlphaFoldDB" id="A0A343TGY9"/>
<evidence type="ECO:0000313" key="2">
    <source>
        <dbReference type="EMBL" id="AUX08361.1"/>
    </source>
</evidence>
<dbReference type="PANTHER" id="PTHR43433:SF5">
    <property type="entry name" value="AB HYDROLASE-1 DOMAIN-CONTAINING PROTEIN"/>
    <property type="match status" value="1"/>
</dbReference>
<dbReference type="InterPro" id="IPR000073">
    <property type="entry name" value="AB_hydrolase_1"/>
</dbReference>
<reference evidence="3" key="1">
    <citation type="submission" date="2017-11" db="EMBL/GenBank/DDBJ databases">
        <title>Phenotypic and genomic properties of facultatively anaerobic sulfur-reducing natronoarchaea from hypersaline soda lakes.</title>
        <authorList>
            <person name="Sorokin D.Y."/>
            <person name="Kublanov I.V."/>
            <person name="Roman P."/>
            <person name="Sinninghe Damste J.S."/>
            <person name="Golyshin P.N."/>
            <person name="Rojo D."/>
            <person name="Ciordia S."/>
            <person name="Mena M.D.C."/>
            <person name="Ferrer M."/>
            <person name="Messina E."/>
            <person name="Smedile F."/>
            <person name="La Spada G."/>
            <person name="La Cono V."/>
            <person name="Yakimov M.M."/>
        </authorList>
    </citation>
    <scope>NUCLEOTIDE SEQUENCE [LARGE SCALE GENOMIC DNA]</scope>
    <source>
        <strain evidence="3">AArc-Sl</strain>
    </source>
</reference>
<dbReference type="GeneID" id="37877056"/>
<dbReference type="Gene3D" id="3.40.50.1820">
    <property type="entry name" value="alpha/beta hydrolase"/>
    <property type="match status" value="1"/>
</dbReference>
<dbReference type="Proteomes" id="UP000263012">
    <property type="component" value="Chromosome"/>
</dbReference>
<feature type="domain" description="AB hydrolase-1" evidence="1">
    <location>
        <begin position="55"/>
        <end position="255"/>
    </location>
</feature>
<keyword evidence="3" id="KW-1185">Reference proteome</keyword>
<protein>
    <submittedName>
        <fullName evidence="2">3-oxoadipate enol-lactonase</fullName>
        <ecNumber evidence="2">3.1.1.24</ecNumber>
    </submittedName>
</protein>
<sequence>MAEHGTYLVGDRVFPYYRFGSGDVPLVVLPGISDALRPEGTSTVAGALLQYGTFRAYRGYDVWVVGRPHDLPGDATTQSMADDYAALLDRIGEAHVLGLSMGGLIAQHLAADHPELIRRLVLGVAGAQVGPEGRETLDRWAAWGGKHRFRDVYLDAVEVSYTGYRRLLYPPIVRAASRLLREPAAPDDFVVSCAACRDHDGSEALSEIEAPTLVIGGSHDHFFPEATLRETAAEIDGAKLALLGGTGHAAYEERRGDWDATVTAFLAEEL</sequence>
<dbReference type="PANTHER" id="PTHR43433">
    <property type="entry name" value="HYDROLASE, ALPHA/BETA FOLD FAMILY PROTEIN"/>
    <property type="match status" value="1"/>
</dbReference>
<name>A0A343TGY9_9EURY</name>
<dbReference type="EC" id="3.1.1.24" evidence="2"/>
<dbReference type="OrthoDB" id="7466at2157"/>
<dbReference type="InterPro" id="IPR050471">
    <property type="entry name" value="AB_hydrolase"/>
</dbReference>
<dbReference type="Pfam" id="PF12697">
    <property type="entry name" value="Abhydrolase_6"/>
    <property type="match status" value="1"/>
</dbReference>
<dbReference type="KEGG" id="hdf:AArcSl_0712"/>
<dbReference type="GO" id="GO:0047570">
    <property type="term" value="F:3-oxoadipate enol-lactonase activity"/>
    <property type="evidence" value="ECO:0007669"/>
    <property type="project" value="UniProtKB-EC"/>
</dbReference>